<feature type="transmembrane region" description="Helical" evidence="1">
    <location>
        <begin position="51"/>
        <end position="72"/>
    </location>
</feature>
<comment type="caution">
    <text evidence="2">The sequence shown here is derived from an EMBL/GenBank/DDBJ whole genome shotgun (WGS) entry which is preliminary data.</text>
</comment>
<evidence type="ECO:0000313" key="2">
    <source>
        <dbReference type="EMBL" id="ROP44699.1"/>
    </source>
</evidence>
<dbReference type="Proteomes" id="UP000276232">
    <property type="component" value="Unassembled WGS sequence"/>
</dbReference>
<gene>
    <name evidence="2" type="ORF">EDC03_0825</name>
</gene>
<protein>
    <recommendedName>
        <fullName evidence="4">PH (Pleckstrin Homology) domain-containing protein</fullName>
    </recommendedName>
</protein>
<dbReference type="RefSeq" id="WP_123378949.1">
    <property type="nucleotide sequence ID" value="NZ_RJKN01000002.1"/>
</dbReference>
<accession>A0A3N1HQI4</accession>
<evidence type="ECO:0000313" key="3">
    <source>
        <dbReference type="Proteomes" id="UP000276232"/>
    </source>
</evidence>
<proteinExistence type="predicted"/>
<dbReference type="InParanoid" id="A0A3N1HQI4"/>
<keyword evidence="3" id="KW-1185">Reference proteome</keyword>
<keyword evidence="1" id="KW-1133">Transmembrane helix</keyword>
<reference evidence="2 3" key="1">
    <citation type="journal article" date="2015" name="Stand. Genomic Sci.">
        <title>Genomic Encyclopedia of Bacterial and Archaeal Type Strains, Phase III: the genomes of soil and plant-associated and newly described type strains.</title>
        <authorList>
            <person name="Whitman W.B."/>
            <person name="Woyke T."/>
            <person name="Klenk H.P."/>
            <person name="Zhou Y."/>
            <person name="Lilburn T.G."/>
            <person name="Beck B.J."/>
            <person name="De Vos P."/>
            <person name="Vandamme P."/>
            <person name="Eisen J.A."/>
            <person name="Garrity G."/>
            <person name="Hugenholtz P."/>
            <person name="Kyrpides N.C."/>
        </authorList>
    </citation>
    <scope>NUCLEOTIDE SEQUENCE [LARGE SCALE GENOMIC DNA]</scope>
    <source>
        <strain evidence="2 3">CECT 7306</strain>
    </source>
</reference>
<dbReference type="EMBL" id="RJKN01000002">
    <property type="protein sequence ID" value="ROP44699.1"/>
    <property type="molecule type" value="Genomic_DNA"/>
</dbReference>
<evidence type="ECO:0008006" key="4">
    <source>
        <dbReference type="Google" id="ProtNLM"/>
    </source>
</evidence>
<keyword evidence="1" id="KW-0472">Membrane</keyword>
<sequence length="164" mass="16815">MTTTRWSGTCRSRALPVALLAGAALVLAAAAVVLAVAPDAVPPSAGARTVAAVAVLVPVVLLAGVGVAFSSLRVDVDDERVQVRCGPWGRPRWSRRRDELAAAGVADLRAGRWGGWGWRWSGAGTAVLLRSGPALRLVPRDGRPFSVSLDDPAGAVAALGLPPA</sequence>
<organism evidence="2 3">
    <name type="scientific">Pseudokineococcus lusitanus</name>
    <dbReference type="NCBI Taxonomy" id="763993"/>
    <lineage>
        <taxon>Bacteria</taxon>
        <taxon>Bacillati</taxon>
        <taxon>Actinomycetota</taxon>
        <taxon>Actinomycetes</taxon>
        <taxon>Kineosporiales</taxon>
        <taxon>Kineosporiaceae</taxon>
        <taxon>Pseudokineococcus</taxon>
    </lineage>
</organism>
<evidence type="ECO:0000256" key="1">
    <source>
        <dbReference type="SAM" id="Phobius"/>
    </source>
</evidence>
<name>A0A3N1HQI4_9ACTN</name>
<keyword evidence="1" id="KW-0812">Transmembrane</keyword>
<dbReference type="AlphaFoldDB" id="A0A3N1HQI4"/>